<feature type="domain" description="Myb-like" evidence="6">
    <location>
        <begin position="10"/>
        <end position="62"/>
    </location>
</feature>
<dbReference type="PANTHER" id="PTHR43952">
    <property type="entry name" value="MYB FAMILY TRANSCRIPTION FACTOR-RELATED"/>
    <property type="match status" value="1"/>
</dbReference>
<reference evidence="8" key="1">
    <citation type="journal article" date="2013" name="Science">
        <title>The Amborella genome and the evolution of flowering plants.</title>
        <authorList>
            <consortium name="Amborella Genome Project"/>
        </authorList>
    </citation>
    <scope>NUCLEOTIDE SEQUENCE [LARGE SCALE GENOMIC DNA]</scope>
</reference>
<protein>
    <recommendedName>
        <fullName evidence="6">Myb-like domain-containing protein</fullName>
    </recommendedName>
</protein>
<dbReference type="STRING" id="13333.W1NHR1"/>
<comment type="subcellular location">
    <subcellularLocation>
        <location evidence="1">Nucleus</location>
    </subcellularLocation>
</comment>
<evidence type="ECO:0000256" key="4">
    <source>
        <dbReference type="ARBA" id="ARBA00023242"/>
    </source>
</evidence>
<dbReference type="Proteomes" id="UP000017836">
    <property type="component" value="Unassembled WGS sequence"/>
</dbReference>
<dbReference type="AlphaFoldDB" id="W1NHR1"/>
<keyword evidence="3" id="KW-0804">Transcription</keyword>
<dbReference type="Gramene" id="ERM94724">
    <property type="protein sequence ID" value="ERM94724"/>
    <property type="gene ID" value="AMTR_s00011p00247840"/>
</dbReference>
<evidence type="ECO:0000313" key="8">
    <source>
        <dbReference type="Proteomes" id="UP000017836"/>
    </source>
</evidence>
<dbReference type="KEGG" id="atr:18422647"/>
<dbReference type="CDD" id="cd00167">
    <property type="entry name" value="SANT"/>
    <property type="match status" value="1"/>
</dbReference>
<dbReference type="SMART" id="SM00717">
    <property type="entry name" value="SANT"/>
    <property type="match status" value="1"/>
</dbReference>
<sequence length="103" mass="11683">MASGSMSRFSSPSWTAKQNKSFEKALAIYDKDTPDRWHKVAREVGGTSAEEVKREYERLIEDLKDIESGKFPDPIYKSSGGGSSRGSKLTEDEERLLRRLKLQ</sequence>
<organism evidence="7 8">
    <name type="scientific">Amborella trichopoda</name>
    <dbReference type="NCBI Taxonomy" id="13333"/>
    <lineage>
        <taxon>Eukaryota</taxon>
        <taxon>Viridiplantae</taxon>
        <taxon>Streptophyta</taxon>
        <taxon>Embryophyta</taxon>
        <taxon>Tracheophyta</taxon>
        <taxon>Spermatophyta</taxon>
        <taxon>Magnoliopsida</taxon>
        <taxon>Amborellales</taxon>
        <taxon>Amborellaceae</taxon>
        <taxon>Amborella</taxon>
    </lineage>
</organism>
<dbReference type="GO" id="GO:0003700">
    <property type="term" value="F:DNA-binding transcription factor activity"/>
    <property type="evidence" value="ECO:0007669"/>
    <property type="project" value="InterPro"/>
</dbReference>
<dbReference type="PANTHER" id="PTHR43952:SF80">
    <property type="entry name" value="PROTEIN RADIALIS-LIKE 3"/>
    <property type="match status" value="1"/>
</dbReference>
<gene>
    <name evidence="7" type="ORF">AMTR_s00011p00247840</name>
</gene>
<evidence type="ECO:0000256" key="1">
    <source>
        <dbReference type="ARBA" id="ARBA00004123"/>
    </source>
</evidence>
<dbReference type="InterPro" id="IPR044636">
    <property type="entry name" value="RADIALIS-like"/>
</dbReference>
<dbReference type="GO" id="GO:0005634">
    <property type="term" value="C:nucleus"/>
    <property type="evidence" value="ECO:0007669"/>
    <property type="project" value="UniProtKB-SubCell"/>
</dbReference>
<dbReference type="InterPro" id="IPR001005">
    <property type="entry name" value="SANT/Myb"/>
</dbReference>
<evidence type="ECO:0000259" key="6">
    <source>
        <dbReference type="SMART" id="SM00717"/>
    </source>
</evidence>
<proteinExistence type="predicted"/>
<name>W1NHR1_AMBTC</name>
<evidence type="ECO:0000256" key="5">
    <source>
        <dbReference type="SAM" id="MobiDB-lite"/>
    </source>
</evidence>
<dbReference type="OMA" id="NRWQNVA"/>
<evidence type="ECO:0000256" key="2">
    <source>
        <dbReference type="ARBA" id="ARBA00023015"/>
    </source>
</evidence>
<keyword evidence="2" id="KW-0805">Transcription regulation</keyword>
<dbReference type="EMBL" id="KI397507">
    <property type="protein sequence ID" value="ERM94724.1"/>
    <property type="molecule type" value="Genomic_DNA"/>
</dbReference>
<keyword evidence="4" id="KW-0539">Nucleus</keyword>
<dbReference type="FunFam" id="1.10.10.60:FF:000154">
    <property type="entry name" value="Transcription factor SRM1"/>
    <property type="match status" value="1"/>
</dbReference>
<keyword evidence="8" id="KW-1185">Reference proteome</keyword>
<evidence type="ECO:0000256" key="3">
    <source>
        <dbReference type="ARBA" id="ARBA00023163"/>
    </source>
</evidence>
<dbReference type="Gene3D" id="1.10.10.60">
    <property type="entry name" value="Homeodomain-like"/>
    <property type="match status" value="1"/>
</dbReference>
<dbReference type="HOGENOM" id="CLU_137624_0_1_1"/>
<evidence type="ECO:0000313" key="7">
    <source>
        <dbReference type="EMBL" id="ERM94724.1"/>
    </source>
</evidence>
<accession>W1NHR1</accession>
<dbReference type="eggNOG" id="KOG0724">
    <property type="taxonomic scope" value="Eukaryota"/>
</dbReference>
<dbReference type="SUPFAM" id="SSF46689">
    <property type="entry name" value="Homeodomain-like"/>
    <property type="match status" value="1"/>
</dbReference>
<dbReference type="OrthoDB" id="118550at2759"/>
<feature type="region of interest" description="Disordered" evidence="5">
    <location>
        <begin position="68"/>
        <end position="93"/>
    </location>
</feature>
<dbReference type="InterPro" id="IPR009057">
    <property type="entry name" value="Homeodomain-like_sf"/>
</dbReference>
<dbReference type="Pfam" id="PF23082">
    <property type="entry name" value="Myb_DNA-binding_2"/>
    <property type="match status" value="1"/>
</dbReference>